<organism evidence="1 2">
    <name type="scientific">Paraburkholderia phymatum</name>
    <dbReference type="NCBI Taxonomy" id="148447"/>
    <lineage>
        <taxon>Bacteria</taxon>
        <taxon>Pseudomonadati</taxon>
        <taxon>Pseudomonadota</taxon>
        <taxon>Betaproteobacteria</taxon>
        <taxon>Burkholderiales</taxon>
        <taxon>Burkholderiaceae</taxon>
        <taxon>Paraburkholderia</taxon>
    </lineage>
</organism>
<sequence length="108" mass="11832">MSALPCIVRAKHFPLQGTGRGYDLPLCQPFGVQRNSKRLFQREPARVVPMQGQAPQWRTSITIRACGENLAAPCLMPRDQISLPRGFGCRALDLNACVVQEAALALDA</sequence>
<protein>
    <submittedName>
        <fullName evidence="1">Uncharacterized protein</fullName>
    </submittedName>
</protein>
<evidence type="ECO:0000313" key="2">
    <source>
        <dbReference type="Proteomes" id="UP001558850"/>
    </source>
</evidence>
<reference evidence="1" key="1">
    <citation type="submission" date="2024-07" db="EMBL/GenBank/DDBJ databases">
        <title>A survey of Mimosa microsymbionts across Brazilian biomes reveals a high diversity of Paraburkholderia nodulating endemic species, but also that Cupriavidus is common as a symbiont of widespread species.</title>
        <authorList>
            <person name="Rouws L."/>
            <person name="Barauna A."/>
            <person name="Beukes C."/>
            <person name="Rouws J.R.C."/>
            <person name="De Faria S.M."/>
            <person name="Gross E."/>
            <person name="Bueno Dos Reis Junior F."/>
            <person name="Simon M.F."/>
            <person name="Maluk M."/>
            <person name="Odee D.W."/>
            <person name="Kenicer G."/>
            <person name="Young J.P.W."/>
            <person name="Reis V.M."/>
            <person name="Zilli J."/>
            <person name="James E.K."/>
        </authorList>
    </citation>
    <scope>NUCLEOTIDE SEQUENCE</scope>
    <source>
        <strain evidence="1">EG181B</strain>
    </source>
</reference>
<proteinExistence type="predicted"/>
<keyword evidence="2" id="KW-1185">Reference proteome</keyword>
<comment type="caution">
    <text evidence="1">The sequence shown here is derived from an EMBL/GenBank/DDBJ whole genome shotgun (WGS) entry which is preliminary data.</text>
</comment>
<evidence type="ECO:0000313" key="1">
    <source>
        <dbReference type="EMBL" id="MEX3931635.1"/>
    </source>
</evidence>
<name>A0ACC6TW70_9BURK</name>
<dbReference type="EMBL" id="JBFRCH010000003">
    <property type="protein sequence ID" value="MEX3931635.1"/>
    <property type="molecule type" value="Genomic_DNA"/>
</dbReference>
<accession>A0ACC6TW70</accession>
<dbReference type="Proteomes" id="UP001558850">
    <property type="component" value="Unassembled WGS sequence"/>
</dbReference>
<gene>
    <name evidence="1" type="ORF">AB4Y32_07410</name>
</gene>